<dbReference type="AlphaFoldDB" id="W2S7J9"/>
<dbReference type="SUPFAM" id="SSF55724">
    <property type="entry name" value="Mog1p/PsbP-like"/>
    <property type="match status" value="1"/>
</dbReference>
<keyword evidence="5" id="KW-1185">Reference proteome</keyword>
<dbReference type="GO" id="GO:0006606">
    <property type="term" value="P:protein import into nucleus"/>
    <property type="evidence" value="ECO:0007669"/>
    <property type="project" value="TreeGrafter"/>
</dbReference>
<dbReference type="HOGENOM" id="CLU_1677822_0_0_1"/>
<reference evidence="4 5" key="1">
    <citation type="submission" date="2013-03" db="EMBL/GenBank/DDBJ databases">
        <title>The Genome Sequence of Phialophora europaea CBS 101466.</title>
        <authorList>
            <consortium name="The Broad Institute Genomics Platform"/>
            <person name="Cuomo C."/>
            <person name="de Hoog S."/>
            <person name="Gorbushina A."/>
            <person name="Walker B."/>
            <person name="Young S.K."/>
            <person name="Zeng Q."/>
            <person name="Gargeya S."/>
            <person name="Fitzgerald M."/>
            <person name="Haas B."/>
            <person name="Abouelleil A."/>
            <person name="Allen A.W."/>
            <person name="Alvarado L."/>
            <person name="Arachchi H.M."/>
            <person name="Berlin A.M."/>
            <person name="Chapman S.B."/>
            <person name="Gainer-Dewar J."/>
            <person name="Goldberg J."/>
            <person name="Griggs A."/>
            <person name="Gujja S."/>
            <person name="Hansen M."/>
            <person name="Howarth C."/>
            <person name="Imamovic A."/>
            <person name="Ireland A."/>
            <person name="Larimer J."/>
            <person name="McCowan C."/>
            <person name="Murphy C."/>
            <person name="Pearson M."/>
            <person name="Poon T.W."/>
            <person name="Priest M."/>
            <person name="Roberts A."/>
            <person name="Saif S."/>
            <person name="Shea T."/>
            <person name="Sisk P."/>
            <person name="Sykes S."/>
            <person name="Wortman J."/>
            <person name="Nusbaum C."/>
            <person name="Birren B."/>
        </authorList>
    </citation>
    <scope>NUCLEOTIDE SEQUENCE [LARGE SCALE GENOMIC DNA]</scope>
    <source>
        <strain evidence="4 5">CBS 101466</strain>
    </source>
</reference>
<evidence type="ECO:0000313" key="5">
    <source>
        <dbReference type="Proteomes" id="UP000030752"/>
    </source>
</evidence>
<dbReference type="PANTHER" id="PTHR15837">
    <property type="entry name" value="RAN GUANINE NUCLEOTIDE RELEASE FACTOR"/>
    <property type="match status" value="1"/>
</dbReference>
<evidence type="ECO:0000256" key="2">
    <source>
        <dbReference type="ARBA" id="ARBA00022448"/>
    </source>
</evidence>
<dbReference type="OrthoDB" id="2160351at2759"/>
<dbReference type="VEuPathDB" id="FungiDB:HMPREF1541_10888"/>
<comment type="similarity">
    <text evidence="1">Belongs to the MOG1 family.</text>
</comment>
<proteinExistence type="inferred from homology"/>
<dbReference type="InterPro" id="IPR007681">
    <property type="entry name" value="Mog1"/>
</dbReference>
<dbReference type="GO" id="GO:0031267">
    <property type="term" value="F:small GTPase binding"/>
    <property type="evidence" value="ECO:0007669"/>
    <property type="project" value="TreeGrafter"/>
</dbReference>
<organism evidence="4 5">
    <name type="scientific">Cyphellophora europaea (strain CBS 101466)</name>
    <name type="common">Phialophora europaea</name>
    <dbReference type="NCBI Taxonomy" id="1220924"/>
    <lineage>
        <taxon>Eukaryota</taxon>
        <taxon>Fungi</taxon>
        <taxon>Dikarya</taxon>
        <taxon>Ascomycota</taxon>
        <taxon>Pezizomycotina</taxon>
        <taxon>Eurotiomycetes</taxon>
        <taxon>Chaetothyriomycetidae</taxon>
        <taxon>Chaetothyriales</taxon>
        <taxon>Cyphellophoraceae</taxon>
        <taxon>Cyphellophora</taxon>
    </lineage>
</organism>
<sequence length="157" mass="17114">MRVKGDAADLVVIGGAHDARYGASEWWTTFYLACVDATANGADDPTLHSFRIVAAVSRPAITITDMRFLNRHGKAHYLTPFDRSATPRWPVSASWMSSFGTGELYDGAITVDLPTTMIDASDIRQIPDHQEVFLSGNVTSLVRVPLEFVALGIRSSS</sequence>
<dbReference type="InParanoid" id="W2S7J9"/>
<gene>
    <name evidence="4" type="ORF">HMPREF1541_10888</name>
</gene>
<keyword evidence="3" id="KW-0653">Protein transport</keyword>
<accession>W2S7J9</accession>
<evidence type="ECO:0000256" key="1">
    <source>
        <dbReference type="ARBA" id="ARBA00010307"/>
    </source>
</evidence>
<dbReference type="Proteomes" id="UP000030752">
    <property type="component" value="Unassembled WGS sequence"/>
</dbReference>
<dbReference type="InterPro" id="IPR016123">
    <property type="entry name" value="Mog1/PsbP_a/b/a-sand"/>
</dbReference>
<name>W2S7J9_CYPE1</name>
<evidence type="ECO:0000313" key="4">
    <source>
        <dbReference type="EMBL" id="ETN44023.1"/>
    </source>
</evidence>
<dbReference type="Gene3D" id="3.40.1000.10">
    <property type="entry name" value="Mog1/PsbP, alpha/beta/alpha sandwich"/>
    <property type="match status" value="1"/>
</dbReference>
<dbReference type="GeneID" id="19978227"/>
<protein>
    <submittedName>
        <fullName evidence="4">Uncharacterized protein</fullName>
    </submittedName>
</protein>
<dbReference type="GO" id="GO:0005085">
    <property type="term" value="F:guanyl-nucleotide exchange factor activity"/>
    <property type="evidence" value="ECO:0007669"/>
    <property type="project" value="TreeGrafter"/>
</dbReference>
<dbReference type="GO" id="GO:0005634">
    <property type="term" value="C:nucleus"/>
    <property type="evidence" value="ECO:0007669"/>
    <property type="project" value="TreeGrafter"/>
</dbReference>
<dbReference type="STRING" id="1220924.W2S7J9"/>
<evidence type="ECO:0000256" key="3">
    <source>
        <dbReference type="ARBA" id="ARBA00022927"/>
    </source>
</evidence>
<dbReference type="PANTHER" id="PTHR15837:SF0">
    <property type="entry name" value="RAN GUANINE NUCLEOTIDE RELEASE FACTOR"/>
    <property type="match status" value="1"/>
</dbReference>
<dbReference type="RefSeq" id="XP_008713779.1">
    <property type="nucleotide sequence ID" value="XM_008715557.1"/>
</dbReference>
<dbReference type="EMBL" id="KB822716">
    <property type="protein sequence ID" value="ETN44023.1"/>
    <property type="molecule type" value="Genomic_DNA"/>
</dbReference>
<keyword evidence="2" id="KW-0813">Transport</keyword>
<dbReference type="Pfam" id="PF04603">
    <property type="entry name" value="Mog1"/>
    <property type="match status" value="1"/>
</dbReference>